<keyword evidence="2" id="KW-1185">Reference proteome</keyword>
<dbReference type="Proteomes" id="UP000265520">
    <property type="component" value="Unassembled WGS sequence"/>
</dbReference>
<accession>A0A392NIN8</accession>
<proteinExistence type="predicted"/>
<dbReference type="InterPro" id="IPR003226">
    <property type="entry name" value="MYG1_exonuclease"/>
</dbReference>
<dbReference type="PANTHER" id="PTHR11215">
    <property type="entry name" value="METAL DEPENDENT HYDROLASE - RELATED"/>
    <property type="match status" value="1"/>
</dbReference>
<evidence type="ECO:0000313" key="1">
    <source>
        <dbReference type="EMBL" id="MCH99747.1"/>
    </source>
</evidence>
<reference evidence="1 2" key="1">
    <citation type="journal article" date="2018" name="Front. Plant Sci.">
        <title>Red Clover (Trifolium pratense) and Zigzag Clover (T. medium) - A Picture of Genomic Similarities and Differences.</title>
        <authorList>
            <person name="Dluhosova J."/>
            <person name="Istvanek J."/>
            <person name="Nedelnik J."/>
            <person name="Repkova J."/>
        </authorList>
    </citation>
    <scope>NUCLEOTIDE SEQUENCE [LARGE SCALE GENOMIC DNA]</scope>
    <source>
        <strain evidence="2">cv. 10/8</strain>
        <tissue evidence="1">Leaf</tissue>
    </source>
</reference>
<protein>
    <submittedName>
        <fullName evidence="1">UPF0160 protein MYG1 mitochondrial-like</fullName>
    </submittedName>
</protein>
<sequence>MLRLSKHFSGADIVRTRDSNLLESLDAVVDVGGTYDPIRHRYDHHQKDFDQVFGYGFATKLSSAGLVYKHFGLEIIANVLRLDEDHPHVHQLYPTIYKNFVE</sequence>
<feature type="non-terminal residue" evidence="1">
    <location>
        <position position="102"/>
    </location>
</feature>
<evidence type="ECO:0000313" key="2">
    <source>
        <dbReference type="Proteomes" id="UP000265520"/>
    </source>
</evidence>
<dbReference type="AlphaFoldDB" id="A0A392NIN8"/>
<organism evidence="1 2">
    <name type="scientific">Trifolium medium</name>
    <dbReference type="NCBI Taxonomy" id="97028"/>
    <lineage>
        <taxon>Eukaryota</taxon>
        <taxon>Viridiplantae</taxon>
        <taxon>Streptophyta</taxon>
        <taxon>Embryophyta</taxon>
        <taxon>Tracheophyta</taxon>
        <taxon>Spermatophyta</taxon>
        <taxon>Magnoliopsida</taxon>
        <taxon>eudicotyledons</taxon>
        <taxon>Gunneridae</taxon>
        <taxon>Pentapetalae</taxon>
        <taxon>rosids</taxon>
        <taxon>fabids</taxon>
        <taxon>Fabales</taxon>
        <taxon>Fabaceae</taxon>
        <taxon>Papilionoideae</taxon>
        <taxon>50 kb inversion clade</taxon>
        <taxon>NPAAA clade</taxon>
        <taxon>Hologalegina</taxon>
        <taxon>IRL clade</taxon>
        <taxon>Trifolieae</taxon>
        <taxon>Trifolium</taxon>
    </lineage>
</organism>
<dbReference type="PANTHER" id="PTHR11215:SF6">
    <property type="entry name" value="METAL-DEPENDENT PROTEIN HYDROLASE"/>
    <property type="match status" value="1"/>
</dbReference>
<name>A0A392NIN8_9FABA</name>
<dbReference type="EMBL" id="LXQA010041198">
    <property type="protein sequence ID" value="MCH99747.1"/>
    <property type="molecule type" value="Genomic_DNA"/>
</dbReference>
<dbReference type="GO" id="GO:0005737">
    <property type="term" value="C:cytoplasm"/>
    <property type="evidence" value="ECO:0007669"/>
    <property type="project" value="TreeGrafter"/>
</dbReference>
<dbReference type="Pfam" id="PF03690">
    <property type="entry name" value="MYG1_exonuc"/>
    <property type="match status" value="1"/>
</dbReference>
<dbReference type="GO" id="GO:0005634">
    <property type="term" value="C:nucleus"/>
    <property type="evidence" value="ECO:0007669"/>
    <property type="project" value="TreeGrafter"/>
</dbReference>
<comment type="caution">
    <text evidence="1">The sequence shown here is derived from an EMBL/GenBank/DDBJ whole genome shotgun (WGS) entry which is preliminary data.</text>
</comment>